<reference evidence="4 5" key="1">
    <citation type="submission" date="2019-11" db="EMBL/GenBank/DDBJ databases">
        <authorList>
            <person name="Holert J."/>
        </authorList>
    </citation>
    <scope>NUCLEOTIDE SEQUENCE [LARGE SCALE GENOMIC DNA]</scope>
    <source>
        <strain evidence="3">BC3_2A</strain>
        <strain evidence="2">SB11_1A</strain>
    </source>
</reference>
<dbReference type="GO" id="GO:0006635">
    <property type="term" value="P:fatty acid beta-oxidation"/>
    <property type="evidence" value="ECO:0007669"/>
    <property type="project" value="TreeGrafter"/>
</dbReference>
<dbReference type="EC" id="4.2.1.150" evidence="2"/>
<sequence length="234" mass="25200">MTDLVNYQLDGKIATITMQNGKVNAMSPDHIAAINGALDQAEQEKAAVVVLAGKPGIFSAGFDLKVFQADAREGVEMVRAGSRLCRRLLAFPMPVLAVCTGHSLAQGCFTLMACDFRIGVEGPFQLGLNEIQIGMTMHHFGIELPRARLTPACFQRAITTAQMFSPQEAVEGGFLDKIVPADALPATVQAEANRLAGLNLVAHHVTKLKMRASLLKTLDDAIELDYQEQLALLA</sequence>
<dbReference type="CDD" id="cd06558">
    <property type="entry name" value="crotonase-like"/>
    <property type="match status" value="1"/>
</dbReference>
<dbReference type="Gene3D" id="3.90.226.10">
    <property type="entry name" value="2-enoyl-CoA Hydratase, Chain A, domain 1"/>
    <property type="match status" value="1"/>
</dbReference>
<evidence type="ECO:0000313" key="5">
    <source>
        <dbReference type="Proteomes" id="UP000439591"/>
    </source>
</evidence>
<dbReference type="SUPFAM" id="SSF52096">
    <property type="entry name" value="ClpP/crotonase"/>
    <property type="match status" value="1"/>
</dbReference>
<dbReference type="GO" id="GO:0018812">
    <property type="term" value="F:3-hydroxyacyl-CoA dehydratase activity"/>
    <property type="evidence" value="ECO:0007669"/>
    <property type="project" value="UniProtKB-EC"/>
</dbReference>
<organism evidence="2 4">
    <name type="scientific">Zhongshania aliphaticivorans</name>
    <dbReference type="NCBI Taxonomy" id="1470434"/>
    <lineage>
        <taxon>Bacteria</taxon>
        <taxon>Pseudomonadati</taxon>
        <taxon>Pseudomonadota</taxon>
        <taxon>Gammaproteobacteria</taxon>
        <taxon>Cellvibrionales</taxon>
        <taxon>Spongiibacteraceae</taxon>
        <taxon>Zhongshania</taxon>
    </lineage>
</organism>
<dbReference type="EMBL" id="CACSIM010000004">
    <property type="protein sequence ID" value="CAA0109726.1"/>
    <property type="molecule type" value="Genomic_DNA"/>
</dbReference>
<evidence type="ECO:0000313" key="2">
    <source>
        <dbReference type="EMBL" id="CAA0092445.1"/>
    </source>
</evidence>
<proteinExistence type="inferred from homology"/>
<dbReference type="Proteomes" id="UP000435877">
    <property type="component" value="Unassembled WGS sequence"/>
</dbReference>
<evidence type="ECO:0000313" key="3">
    <source>
        <dbReference type="EMBL" id="CAA0109726.1"/>
    </source>
</evidence>
<keyword evidence="2" id="KW-0456">Lyase</keyword>
<dbReference type="NCBIfam" id="NF004858">
    <property type="entry name" value="PRK06213.1"/>
    <property type="match status" value="1"/>
</dbReference>
<name>A0A5S9NPX3_9GAMM</name>
<comment type="similarity">
    <text evidence="1">Belongs to the enoyl-CoA hydratase/isomerase family.</text>
</comment>
<dbReference type="InterPro" id="IPR029045">
    <property type="entry name" value="ClpP/crotonase-like_dom_sf"/>
</dbReference>
<dbReference type="InterPro" id="IPR001753">
    <property type="entry name" value="Enoyl-CoA_hydra/iso"/>
</dbReference>
<gene>
    <name evidence="2" type="primary">crt_1</name>
    <name evidence="2" type="ORF">IHBHHGIJ_02299</name>
    <name evidence="3" type="ORF">KFEGEMFD_02486</name>
</gene>
<dbReference type="OrthoDB" id="8640486at2"/>
<dbReference type="EMBL" id="CACSIK010000001">
    <property type="protein sequence ID" value="CAA0092445.1"/>
    <property type="molecule type" value="Genomic_DNA"/>
</dbReference>
<dbReference type="PANTHER" id="PTHR11941">
    <property type="entry name" value="ENOYL-COA HYDRATASE-RELATED"/>
    <property type="match status" value="1"/>
</dbReference>
<evidence type="ECO:0000256" key="1">
    <source>
        <dbReference type="ARBA" id="ARBA00005254"/>
    </source>
</evidence>
<evidence type="ECO:0000313" key="4">
    <source>
        <dbReference type="Proteomes" id="UP000435877"/>
    </source>
</evidence>
<keyword evidence="4" id="KW-1185">Reference proteome</keyword>
<dbReference type="PANTHER" id="PTHR11941:SF54">
    <property type="entry name" value="ENOYL-COA HYDRATASE, MITOCHONDRIAL"/>
    <property type="match status" value="1"/>
</dbReference>
<protein>
    <submittedName>
        <fullName evidence="2">Short-chain-enoyl-CoA hydratase</fullName>
        <ecNumber evidence="2">4.2.1.150</ecNumber>
    </submittedName>
</protein>
<dbReference type="Proteomes" id="UP000439591">
    <property type="component" value="Unassembled WGS sequence"/>
</dbReference>
<accession>A0A5S9NPX3</accession>
<dbReference type="Pfam" id="PF00378">
    <property type="entry name" value="ECH_1"/>
    <property type="match status" value="1"/>
</dbReference>
<dbReference type="AlphaFoldDB" id="A0A5S9NPX3"/>